<dbReference type="PANTHER" id="PTHR10587:SF125">
    <property type="entry name" value="POLYSACCHARIDE DEACETYLASE YHEN-RELATED"/>
    <property type="match status" value="1"/>
</dbReference>
<feature type="region of interest" description="Disordered" evidence="1">
    <location>
        <begin position="19"/>
        <end position="98"/>
    </location>
</feature>
<dbReference type="GO" id="GO:0005975">
    <property type="term" value="P:carbohydrate metabolic process"/>
    <property type="evidence" value="ECO:0007669"/>
    <property type="project" value="InterPro"/>
</dbReference>
<comment type="caution">
    <text evidence="3">The sequence shown here is derived from an EMBL/GenBank/DDBJ whole genome shotgun (WGS) entry which is preliminary data.</text>
</comment>
<dbReference type="AlphaFoldDB" id="A0A7W8M5I4"/>
<proteinExistence type="predicted"/>
<protein>
    <submittedName>
        <fullName evidence="3">Peptidoglycan/xylan/chitin deacetylase (PgdA/CDA1 family)</fullName>
    </submittedName>
</protein>
<dbReference type="Gene3D" id="3.20.20.370">
    <property type="entry name" value="Glycoside hydrolase/deacetylase"/>
    <property type="match status" value="1"/>
</dbReference>
<evidence type="ECO:0000313" key="4">
    <source>
        <dbReference type="Proteomes" id="UP000543642"/>
    </source>
</evidence>
<organism evidence="3 4">
    <name type="scientific">Catenibacillus scindens</name>
    <dbReference type="NCBI Taxonomy" id="673271"/>
    <lineage>
        <taxon>Bacteria</taxon>
        <taxon>Bacillati</taxon>
        <taxon>Bacillota</taxon>
        <taxon>Clostridia</taxon>
        <taxon>Lachnospirales</taxon>
        <taxon>Lachnospiraceae</taxon>
        <taxon>Catenibacillus</taxon>
    </lineage>
</organism>
<dbReference type="Pfam" id="PF01522">
    <property type="entry name" value="Polysacc_deac_1"/>
    <property type="match status" value="1"/>
</dbReference>
<sequence length="305" mass="34209">MIFIFIVVLMAAGIFSGCSTKESSLRQESESQQLKQDGRENGTADKETDTRKETETESETVAVPERLSPGTNEVLQVPSKPEGDKKADSASAPDGNKDNQKIVYLTFDDGPCSTTPKLLDVLDKYQVKATFFVTAQFMSEDDLVEQIKNISDRGHRVAVHSYSHDYKQIYSSVDAFMADYNKMDQLIQKATGTPSKIFRFPGGSNTGYNEAIRTDLIRRVKDEGLIYYDWNAYDGDCDGYKGDDLIKRAVKESTYTKRSILLMHNIPGKDTVIESLPEIIRQLKEAGYSFELIDENTDPIQFAKG</sequence>
<dbReference type="PROSITE" id="PS51677">
    <property type="entry name" value="NODB"/>
    <property type="match status" value="1"/>
</dbReference>
<dbReference type="Proteomes" id="UP000543642">
    <property type="component" value="Unassembled WGS sequence"/>
</dbReference>
<dbReference type="EMBL" id="JACHFW010000008">
    <property type="protein sequence ID" value="MBB5264954.1"/>
    <property type="molecule type" value="Genomic_DNA"/>
</dbReference>
<name>A0A7W8M5I4_9FIRM</name>
<evidence type="ECO:0000259" key="2">
    <source>
        <dbReference type="PROSITE" id="PS51677"/>
    </source>
</evidence>
<dbReference type="SUPFAM" id="SSF88713">
    <property type="entry name" value="Glycoside hydrolase/deacetylase"/>
    <property type="match status" value="1"/>
</dbReference>
<dbReference type="GO" id="GO:0016810">
    <property type="term" value="F:hydrolase activity, acting on carbon-nitrogen (but not peptide) bonds"/>
    <property type="evidence" value="ECO:0007669"/>
    <property type="project" value="InterPro"/>
</dbReference>
<evidence type="ECO:0000256" key="1">
    <source>
        <dbReference type="SAM" id="MobiDB-lite"/>
    </source>
</evidence>
<dbReference type="InterPro" id="IPR050248">
    <property type="entry name" value="Polysacc_deacetylase_ArnD"/>
</dbReference>
<dbReference type="RefSeq" id="WP_183774146.1">
    <property type="nucleotide sequence ID" value="NZ_JACHFW010000008.1"/>
</dbReference>
<feature type="compositionally biased region" description="Basic and acidic residues" evidence="1">
    <location>
        <begin position="36"/>
        <end position="55"/>
    </location>
</feature>
<gene>
    <name evidence="3" type="ORF">HNP82_002093</name>
</gene>
<accession>A0A7W8M5I4</accession>
<dbReference type="InterPro" id="IPR002509">
    <property type="entry name" value="NODB_dom"/>
</dbReference>
<evidence type="ECO:0000313" key="3">
    <source>
        <dbReference type="EMBL" id="MBB5264954.1"/>
    </source>
</evidence>
<dbReference type="CDD" id="cd10944">
    <property type="entry name" value="CE4_SmPgdA_like"/>
    <property type="match status" value="1"/>
</dbReference>
<keyword evidence="4" id="KW-1185">Reference proteome</keyword>
<reference evidence="3 4" key="1">
    <citation type="submission" date="2020-08" db="EMBL/GenBank/DDBJ databases">
        <title>Genomic Encyclopedia of Type Strains, Phase IV (KMG-IV): sequencing the most valuable type-strain genomes for metagenomic binning, comparative biology and taxonomic classification.</title>
        <authorList>
            <person name="Goeker M."/>
        </authorList>
    </citation>
    <scope>NUCLEOTIDE SEQUENCE [LARGE SCALE GENOMIC DNA]</scope>
    <source>
        <strain evidence="3 4">DSM 106146</strain>
    </source>
</reference>
<dbReference type="PANTHER" id="PTHR10587">
    <property type="entry name" value="GLYCOSYL TRANSFERASE-RELATED"/>
    <property type="match status" value="1"/>
</dbReference>
<dbReference type="InterPro" id="IPR011330">
    <property type="entry name" value="Glyco_hydro/deAcase_b/a-brl"/>
</dbReference>
<feature type="domain" description="NodB homology" evidence="2">
    <location>
        <begin position="101"/>
        <end position="291"/>
    </location>
</feature>